<proteinExistence type="predicted"/>
<feature type="domain" description="Sporulation stage II protein D amidase enhancer LytB N-terminal" evidence="2">
    <location>
        <begin position="122"/>
        <end position="210"/>
    </location>
</feature>
<keyword evidence="1" id="KW-1133">Transmembrane helix</keyword>
<dbReference type="AlphaFoldDB" id="A0A136WIV3"/>
<dbReference type="InterPro" id="IPR014225">
    <property type="entry name" value="Spore_II_D_firmicutes"/>
</dbReference>
<dbReference type="NCBIfam" id="TIGR02870">
    <property type="entry name" value="spore_II_D"/>
    <property type="match status" value="1"/>
</dbReference>
<dbReference type="PANTHER" id="PTHR30032:SF4">
    <property type="entry name" value="AMIDASE ENHANCER"/>
    <property type="match status" value="1"/>
</dbReference>
<evidence type="ECO:0000256" key="1">
    <source>
        <dbReference type="SAM" id="Phobius"/>
    </source>
</evidence>
<dbReference type="PANTHER" id="PTHR30032">
    <property type="entry name" value="N-ACETYLMURAMOYL-L-ALANINE AMIDASE-RELATED"/>
    <property type="match status" value="1"/>
</dbReference>
<keyword evidence="1" id="KW-0812">Transmembrane</keyword>
<dbReference type="NCBIfam" id="TIGR02669">
    <property type="entry name" value="SpoIID_LytB"/>
    <property type="match status" value="1"/>
</dbReference>
<dbReference type="InterPro" id="IPR013693">
    <property type="entry name" value="SpoIID/LytB_N"/>
</dbReference>
<protein>
    <submittedName>
        <fullName evidence="3">Amidase enhancer</fullName>
    </submittedName>
</protein>
<name>A0A136WIV3_9FIRM</name>
<gene>
    <name evidence="3" type="primary">lytB_1</name>
    <name evidence="3" type="ORF">CLNEO_03810</name>
</gene>
<keyword evidence="1" id="KW-0472">Membrane</keyword>
<dbReference type="InterPro" id="IPR051922">
    <property type="entry name" value="Bact_Sporulation_Assoc"/>
</dbReference>
<dbReference type="Proteomes" id="UP000070539">
    <property type="component" value="Unassembled WGS sequence"/>
</dbReference>
<evidence type="ECO:0000259" key="2">
    <source>
        <dbReference type="Pfam" id="PF08486"/>
    </source>
</evidence>
<organism evidence="3 4">
    <name type="scientific">Anaerotignum neopropionicum</name>
    <dbReference type="NCBI Taxonomy" id="36847"/>
    <lineage>
        <taxon>Bacteria</taxon>
        <taxon>Bacillati</taxon>
        <taxon>Bacillota</taxon>
        <taxon>Clostridia</taxon>
        <taxon>Lachnospirales</taxon>
        <taxon>Anaerotignaceae</taxon>
        <taxon>Anaerotignum</taxon>
    </lineage>
</organism>
<dbReference type="EMBL" id="LRVM01000001">
    <property type="protein sequence ID" value="KXL54279.1"/>
    <property type="molecule type" value="Genomic_DNA"/>
</dbReference>
<dbReference type="GO" id="GO:0030288">
    <property type="term" value="C:outer membrane-bounded periplasmic space"/>
    <property type="evidence" value="ECO:0007669"/>
    <property type="project" value="TreeGrafter"/>
</dbReference>
<dbReference type="InterPro" id="IPR013486">
    <property type="entry name" value="SpoIID/LytB"/>
</dbReference>
<accession>A0A136WIV3</accession>
<comment type="caution">
    <text evidence="3">The sequence shown here is derived from an EMBL/GenBank/DDBJ whole genome shotgun (WGS) entry which is preliminary data.</text>
</comment>
<reference evidence="3 4" key="1">
    <citation type="submission" date="2016-01" db="EMBL/GenBank/DDBJ databases">
        <title>Genome sequence of Clostridium neopropionicum X4, DSM-3847.</title>
        <authorList>
            <person name="Poehlein A."/>
            <person name="Beck M.H."/>
            <person name="Bengelsdorf F.R."/>
            <person name="Daniel R."/>
            <person name="Duerre P."/>
        </authorList>
    </citation>
    <scope>NUCLEOTIDE SEQUENCE [LARGE SCALE GENOMIC DNA]</scope>
    <source>
        <strain evidence="3 4">DSM-3847</strain>
    </source>
</reference>
<evidence type="ECO:0000313" key="3">
    <source>
        <dbReference type="EMBL" id="KXL54279.1"/>
    </source>
</evidence>
<feature type="transmembrane region" description="Helical" evidence="1">
    <location>
        <begin position="75"/>
        <end position="101"/>
    </location>
</feature>
<keyword evidence="4" id="KW-1185">Reference proteome</keyword>
<dbReference type="Pfam" id="PF08486">
    <property type="entry name" value="SpoIID"/>
    <property type="match status" value="1"/>
</dbReference>
<dbReference type="GO" id="GO:0030435">
    <property type="term" value="P:sporulation resulting in formation of a cellular spore"/>
    <property type="evidence" value="ECO:0007669"/>
    <property type="project" value="InterPro"/>
</dbReference>
<dbReference type="STRING" id="36847.CLNEO_03810"/>
<evidence type="ECO:0000313" key="4">
    <source>
        <dbReference type="Proteomes" id="UP000070539"/>
    </source>
</evidence>
<sequence>MSPKFLRRNKFFDKFEKSIEKKLSEKSRAGICIEMHCYRQKIAEFCPGFFLLQSMERPFSSYVGGRGSENMGKKLLAILIGYIILAVILLPLFITLLWGGFFTQEVKEAKTLIGIDDVFSPELEEYIVGVVSAEMPASFPEEALKAQAVAARTYEVRKMQEAGSEEVLYDVGQAYNSVVEQKKKWGENYIDNANKIRKAVKETQGEIMVYDGEPILAVFHAQSAGKTEASENVWSSALPYLKSVDSEEDKNAPNNEYTCTISAKEVWDKLQKFGELNQDETNLTFNIIDRSQAGYIQKLRVGGISLSGLEVRTALGLRSANFEVERQGDSFVFVTHGYGHGAGMSQYGASYLAEEGMDYREILCHYYQGISKEKRH</sequence>